<dbReference type="InterPro" id="IPR036397">
    <property type="entry name" value="RNaseH_sf"/>
</dbReference>
<accession>A0A4C1UQ63</accession>
<keyword evidence="2" id="KW-1185">Reference proteome</keyword>
<name>A0A4C1UQ63_EUMVA</name>
<protein>
    <submittedName>
        <fullName evidence="1">Uncharacterized protein</fullName>
    </submittedName>
</protein>
<evidence type="ECO:0000313" key="2">
    <source>
        <dbReference type="Proteomes" id="UP000299102"/>
    </source>
</evidence>
<sequence length="146" mass="17011">MATKNRRLTILSMLWMFIRSRRPEKGRKRVKERHFYVWGRVKKLVYATEVQNVDLRERIEAAFQKIQQEMLLSTSTVETRRRCRACIANGGESRELPQRSAYEACNRRSTTYETQPVGFVSEYNVILPDPSSFSPAFQCNAIATLS</sequence>
<dbReference type="Gene3D" id="3.30.420.10">
    <property type="entry name" value="Ribonuclease H-like superfamily/Ribonuclease H"/>
    <property type="match status" value="1"/>
</dbReference>
<dbReference type="AlphaFoldDB" id="A0A4C1UQ63"/>
<organism evidence="1 2">
    <name type="scientific">Eumeta variegata</name>
    <name type="common">Bagworm moth</name>
    <name type="synonym">Eumeta japonica</name>
    <dbReference type="NCBI Taxonomy" id="151549"/>
    <lineage>
        <taxon>Eukaryota</taxon>
        <taxon>Metazoa</taxon>
        <taxon>Ecdysozoa</taxon>
        <taxon>Arthropoda</taxon>
        <taxon>Hexapoda</taxon>
        <taxon>Insecta</taxon>
        <taxon>Pterygota</taxon>
        <taxon>Neoptera</taxon>
        <taxon>Endopterygota</taxon>
        <taxon>Lepidoptera</taxon>
        <taxon>Glossata</taxon>
        <taxon>Ditrysia</taxon>
        <taxon>Tineoidea</taxon>
        <taxon>Psychidae</taxon>
        <taxon>Oiketicinae</taxon>
        <taxon>Eumeta</taxon>
    </lineage>
</organism>
<gene>
    <name evidence="1" type="ORF">EVAR_85802_1</name>
</gene>
<proteinExistence type="predicted"/>
<dbReference type="Proteomes" id="UP000299102">
    <property type="component" value="Unassembled WGS sequence"/>
</dbReference>
<dbReference type="GO" id="GO:0003676">
    <property type="term" value="F:nucleic acid binding"/>
    <property type="evidence" value="ECO:0007669"/>
    <property type="project" value="InterPro"/>
</dbReference>
<reference evidence="1 2" key="1">
    <citation type="journal article" date="2019" name="Commun. Biol.">
        <title>The bagworm genome reveals a unique fibroin gene that provides high tensile strength.</title>
        <authorList>
            <person name="Kono N."/>
            <person name="Nakamura H."/>
            <person name="Ohtoshi R."/>
            <person name="Tomita M."/>
            <person name="Numata K."/>
            <person name="Arakawa K."/>
        </authorList>
    </citation>
    <scope>NUCLEOTIDE SEQUENCE [LARGE SCALE GENOMIC DNA]</scope>
</reference>
<dbReference type="EMBL" id="BGZK01000209">
    <property type="protein sequence ID" value="GBP28603.1"/>
    <property type="molecule type" value="Genomic_DNA"/>
</dbReference>
<comment type="caution">
    <text evidence="1">The sequence shown here is derived from an EMBL/GenBank/DDBJ whole genome shotgun (WGS) entry which is preliminary data.</text>
</comment>
<dbReference type="OrthoDB" id="9971063at2759"/>
<evidence type="ECO:0000313" key="1">
    <source>
        <dbReference type="EMBL" id="GBP28603.1"/>
    </source>
</evidence>